<reference evidence="2 3" key="1">
    <citation type="submission" date="2019-05" db="EMBL/GenBank/DDBJ databases">
        <title>Another draft genome of Portunus trituberculatus and its Hox gene families provides insights of decapod evolution.</title>
        <authorList>
            <person name="Jeong J.-H."/>
            <person name="Song I."/>
            <person name="Kim S."/>
            <person name="Choi T."/>
            <person name="Kim D."/>
            <person name="Ryu S."/>
            <person name="Kim W."/>
        </authorList>
    </citation>
    <scope>NUCLEOTIDE SEQUENCE [LARGE SCALE GENOMIC DNA]</scope>
    <source>
        <tissue evidence="2">Muscle</tissue>
    </source>
</reference>
<feature type="compositionally biased region" description="Polar residues" evidence="1">
    <location>
        <begin position="134"/>
        <end position="143"/>
    </location>
</feature>
<evidence type="ECO:0000313" key="2">
    <source>
        <dbReference type="EMBL" id="MPD01991.1"/>
    </source>
</evidence>
<protein>
    <submittedName>
        <fullName evidence="2">Uncharacterized protein</fullName>
    </submittedName>
</protein>
<feature type="region of interest" description="Disordered" evidence="1">
    <location>
        <begin position="125"/>
        <end position="168"/>
    </location>
</feature>
<keyword evidence="3" id="KW-1185">Reference proteome</keyword>
<comment type="caution">
    <text evidence="2">The sequence shown here is derived from an EMBL/GenBank/DDBJ whole genome shotgun (WGS) entry which is preliminary data.</text>
</comment>
<evidence type="ECO:0000256" key="1">
    <source>
        <dbReference type="SAM" id="MobiDB-lite"/>
    </source>
</evidence>
<gene>
    <name evidence="2" type="ORF">E2C01_097545</name>
</gene>
<sequence length="168" mass="18279">MTNDRRTINTRATPPLLSSGRGCVCLGPMICVTLDLGRPNGGDLITQERIISTRQLCSREPPAPLDLVAFRTRNLAANHNRRGIPGGGGGVSIGWVRVFGCDAAPCDWVGVRDVRGRVVILKTGRDKEPRVTPQHHTTSPQQARRNDLSSSFSSSYSSRAVTLQKQPH</sequence>
<dbReference type="Proteomes" id="UP000324222">
    <property type="component" value="Unassembled WGS sequence"/>
</dbReference>
<feature type="compositionally biased region" description="Polar residues" evidence="1">
    <location>
        <begin position="159"/>
        <end position="168"/>
    </location>
</feature>
<name>A0A5B7JYX0_PORTR</name>
<organism evidence="2 3">
    <name type="scientific">Portunus trituberculatus</name>
    <name type="common">Swimming crab</name>
    <name type="synonym">Neptunus trituberculatus</name>
    <dbReference type="NCBI Taxonomy" id="210409"/>
    <lineage>
        <taxon>Eukaryota</taxon>
        <taxon>Metazoa</taxon>
        <taxon>Ecdysozoa</taxon>
        <taxon>Arthropoda</taxon>
        <taxon>Crustacea</taxon>
        <taxon>Multicrustacea</taxon>
        <taxon>Malacostraca</taxon>
        <taxon>Eumalacostraca</taxon>
        <taxon>Eucarida</taxon>
        <taxon>Decapoda</taxon>
        <taxon>Pleocyemata</taxon>
        <taxon>Brachyura</taxon>
        <taxon>Eubrachyura</taxon>
        <taxon>Portunoidea</taxon>
        <taxon>Portunidae</taxon>
        <taxon>Portuninae</taxon>
        <taxon>Portunus</taxon>
    </lineage>
</organism>
<feature type="compositionally biased region" description="Low complexity" evidence="1">
    <location>
        <begin position="149"/>
        <end position="158"/>
    </location>
</feature>
<evidence type="ECO:0000313" key="3">
    <source>
        <dbReference type="Proteomes" id="UP000324222"/>
    </source>
</evidence>
<proteinExistence type="predicted"/>
<accession>A0A5B7JYX0</accession>
<dbReference type="AlphaFoldDB" id="A0A5B7JYX0"/>
<dbReference type="EMBL" id="VSRR010129476">
    <property type="protein sequence ID" value="MPD01991.1"/>
    <property type="molecule type" value="Genomic_DNA"/>
</dbReference>